<comment type="caution">
    <text evidence="1">The sequence shown here is derived from an EMBL/GenBank/DDBJ whole genome shotgun (WGS) entry which is preliminary data.</text>
</comment>
<sequence>MDKFAIANVYPGMTLLLPGFEKYKISRLQFLQPDPASKLSQLFSCAGQQPTVQLPKNLLDKPGAIDTLLIIATKPVWGACPIGKDLEQTVTLSIVEMTLWRH</sequence>
<dbReference type="Proteomes" id="UP001159257">
    <property type="component" value="Unassembled WGS sequence"/>
</dbReference>
<name>A0ABY1S1I6_9GAMM</name>
<gene>
    <name evidence="1" type="ORF">SAMN04487964_10968</name>
</gene>
<accession>A0ABY1S1I6</accession>
<evidence type="ECO:0000313" key="1">
    <source>
        <dbReference type="EMBL" id="SMR75402.1"/>
    </source>
</evidence>
<keyword evidence="2" id="KW-1185">Reference proteome</keyword>
<organism evidence="1 2">
    <name type="scientific">Marinobacterium sediminicola</name>
    <dbReference type="NCBI Taxonomy" id="518898"/>
    <lineage>
        <taxon>Bacteria</taxon>
        <taxon>Pseudomonadati</taxon>
        <taxon>Pseudomonadota</taxon>
        <taxon>Gammaproteobacteria</taxon>
        <taxon>Oceanospirillales</taxon>
        <taxon>Oceanospirillaceae</taxon>
        <taxon>Marinobacterium</taxon>
    </lineage>
</organism>
<reference evidence="1 2" key="1">
    <citation type="submission" date="2017-05" db="EMBL/GenBank/DDBJ databases">
        <authorList>
            <person name="Varghese N."/>
            <person name="Submissions S."/>
        </authorList>
    </citation>
    <scope>NUCLEOTIDE SEQUENCE [LARGE SCALE GENOMIC DNA]</scope>
    <source>
        <strain evidence="1 2">CGMCC 1.7287</strain>
    </source>
</reference>
<evidence type="ECO:0000313" key="2">
    <source>
        <dbReference type="Proteomes" id="UP001159257"/>
    </source>
</evidence>
<protein>
    <submittedName>
        <fullName evidence="1">Uncharacterized protein</fullName>
    </submittedName>
</protein>
<proteinExistence type="predicted"/>
<dbReference type="EMBL" id="FXWV01000009">
    <property type="protein sequence ID" value="SMR75402.1"/>
    <property type="molecule type" value="Genomic_DNA"/>
</dbReference>